<name>A0A4C2EQK2_9EURY</name>
<keyword evidence="3" id="KW-1185">Reference proteome</keyword>
<feature type="transmembrane region" description="Helical" evidence="1">
    <location>
        <begin position="84"/>
        <end position="103"/>
    </location>
</feature>
<dbReference type="RefSeq" id="WP_137685166.1">
    <property type="nucleotide sequence ID" value="NZ_BIXZ01000010.1"/>
</dbReference>
<reference evidence="2 3" key="1">
    <citation type="submission" date="2019-02" db="EMBL/GenBank/DDBJ databases">
        <title>Haloarcula mannanilyticum sp. nov., a mannan degrading haloarchaeon isolated from commercial salt.</title>
        <authorList>
            <person name="Enomoto S."/>
            <person name="Shimane Y."/>
            <person name="Kamekura M."/>
            <person name="Ito T."/>
            <person name="Moriya O."/>
            <person name="Ihara K."/>
            <person name="Takahashi-Ando N."/>
            <person name="Fukushima Y."/>
            <person name="Yoshida Y."/>
            <person name="Usama R."/>
            <person name="Takai K."/>
            <person name="Minegishi H."/>
        </authorList>
    </citation>
    <scope>NUCLEOTIDE SEQUENCE [LARGE SCALE GENOMIC DNA]</scope>
    <source>
        <strain evidence="2 3">MD130-1</strain>
    </source>
</reference>
<feature type="transmembrane region" description="Helical" evidence="1">
    <location>
        <begin position="31"/>
        <end position="53"/>
    </location>
</feature>
<keyword evidence="1" id="KW-0472">Membrane</keyword>
<evidence type="ECO:0000313" key="3">
    <source>
        <dbReference type="Proteomes" id="UP000304382"/>
    </source>
</evidence>
<dbReference type="EMBL" id="BIXZ01000010">
    <property type="protein sequence ID" value="GCF15740.1"/>
    <property type="molecule type" value="Genomic_DNA"/>
</dbReference>
<evidence type="ECO:0000313" key="2">
    <source>
        <dbReference type="EMBL" id="GCF15740.1"/>
    </source>
</evidence>
<dbReference type="AlphaFoldDB" id="A0A4C2EQK2"/>
<keyword evidence="1" id="KW-0812">Transmembrane</keyword>
<comment type="caution">
    <text evidence="2">The sequence shown here is derived from an EMBL/GenBank/DDBJ whole genome shotgun (WGS) entry which is preliminary data.</text>
</comment>
<organism evidence="2 3">
    <name type="scientific">Haloarcula mannanilytica</name>
    <dbReference type="NCBI Taxonomy" id="2509225"/>
    <lineage>
        <taxon>Archaea</taxon>
        <taxon>Methanobacteriati</taxon>
        <taxon>Methanobacteriota</taxon>
        <taxon>Stenosarchaea group</taxon>
        <taxon>Halobacteria</taxon>
        <taxon>Halobacteriales</taxon>
        <taxon>Haloarculaceae</taxon>
        <taxon>Haloarcula</taxon>
    </lineage>
</organism>
<protein>
    <submittedName>
        <fullName evidence="2">Uncharacterized protein</fullName>
    </submittedName>
</protein>
<evidence type="ECO:0000256" key="1">
    <source>
        <dbReference type="SAM" id="Phobius"/>
    </source>
</evidence>
<gene>
    <name evidence="2" type="ORF">Harman_36750</name>
</gene>
<dbReference type="Proteomes" id="UP000304382">
    <property type="component" value="Unassembled WGS sequence"/>
</dbReference>
<proteinExistence type="predicted"/>
<sequence>MVGVLGTIRYVINTYLSSAVGNFFQFGRQQLALLVVLTFAGSALLGVSPVEAIKTVGAISLRRTTALWGITSVRRAVTTGLIEILVWEGIAFLGCAVSGFRLYQNTD</sequence>
<accession>A0A4C2EQK2</accession>
<keyword evidence="1" id="KW-1133">Transmembrane helix</keyword>